<comment type="caution">
    <text evidence="2">The sequence shown here is derived from an EMBL/GenBank/DDBJ whole genome shotgun (WGS) entry which is preliminary data.</text>
</comment>
<dbReference type="AlphaFoldDB" id="A0AA88R2A9"/>
<dbReference type="PANTHER" id="PTHR35119">
    <property type="entry name" value="PROTEIN POLYCHOME"/>
    <property type="match status" value="1"/>
</dbReference>
<reference evidence="2" key="1">
    <citation type="submission" date="2022-12" db="EMBL/GenBank/DDBJ databases">
        <title>Draft genome assemblies for two species of Escallonia (Escalloniales).</title>
        <authorList>
            <person name="Chanderbali A."/>
            <person name="Dervinis C."/>
            <person name="Anghel I."/>
            <person name="Soltis D."/>
            <person name="Soltis P."/>
            <person name="Zapata F."/>
        </authorList>
    </citation>
    <scope>NUCLEOTIDE SEQUENCE</scope>
    <source>
        <strain evidence="2">UCBG92.1500</strain>
        <tissue evidence="2">Leaf</tissue>
    </source>
</reference>
<organism evidence="2 3">
    <name type="scientific">Escallonia rubra</name>
    <dbReference type="NCBI Taxonomy" id="112253"/>
    <lineage>
        <taxon>Eukaryota</taxon>
        <taxon>Viridiplantae</taxon>
        <taxon>Streptophyta</taxon>
        <taxon>Embryophyta</taxon>
        <taxon>Tracheophyta</taxon>
        <taxon>Spermatophyta</taxon>
        <taxon>Magnoliopsida</taxon>
        <taxon>eudicotyledons</taxon>
        <taxon>Gunneridae</taxon>
        <taxon>Pentapetalae</taxon>
        <taxon>asterids</taxon>
        <taxon>campanulids</taxon>
        <taxon>Escalloniales</taxon>
        <taxon>Escalloniaceae</taxon>
        <taxon>Escallonia</taxon>
    </lineage>
</organism>
<accession>A0AA88R2A9</accession>
<evidence type="ECO:0000313" key="3">
    <source>
        <dbReference type="Proteomes" id="UP001187471"/>
    </source>
</evidence>
<feature type="region of interest" description="Disordered" evidence="1">
    <location>
        <begin position="68"/>
        <end position="120"/>
    </location>
</feature>
<evidence type="ECO:0000256" key="1">
    <source>
        <dbReference type="SAM" id="MobiDB-lite"/>
    </source>
</evidence>
<evidence type="ECO:0008006" key="4">
    <source>
        <dbReference type="Google" id="ProtNLM"/>
    </source>
</evidence>
<dbReference type="Proteomes" id="UP001187471">
    <property type="component" value="Unassembled WGS sequence"/>
</dbReference>
<dbReference type="PANTHER" id="PTHR35119:SF1">
    <property type="entry name" value="PROTEIN POLYCHOME"/>
    <property type="match status" value="1"/>
</dbReference>
<gene>
    <name evidence="2" type="ORF">RJ640_010718</name>
</gene>
<dbReference type="GO" id="GO:0051783">
    <property type="term" value="P:regulation of nuclear division"/>
    <property type="evidence" value="ECO:0007669"/>
    <property type="project" value="InterPro"/>
</dbReference>
<name>A0AA88R2A9_9ASTE</name>
<proteinExistence type="predicted"/>
<evidence type="ECO:0000313" key="2">
    <source>
        <dbReference type="EMBL" id="KAK2979827.1"/>
    </source>
</evidence>
<protein>
    <recommendedName>
        <fullName evidence="4">Protein POLYCHOME-like</fullName>
    </recommendedName>
</protein>
<dbReference type="GO" id="GO:0005634">
    <property type="term" value="C:nucleus"/>
    <property type="evidence" value="ECO:0007669"/>
    <property type="project" value="InterPro"/>
</dbReference>
<sequence length="264" mass="28671">MPESRDRLSRPDDVAERYIRRLRSLGRTGVLHDDAAETGSATVPFRWGTTPLTGTRGPMGVAPPLRAAAGGVPGPGRAGASRFGGNGRGRSSNRAPAGGRENTPAAGRVQRAGRGGSVLPSWYPRRPLRDVTPVVRAIERRRARLRETEGQQLESPLPQDHSAHYPSVRTPGAHLGHDFSLISPNPTIKLRTGPASVGKVPKILLDITNQNAGDSDFLTPQKRLLNSIDTVGKVVMEELRKLEKTPTAKKAEREKRVRTLMSMR</sequence>
<feature type="compositionally biased region" description="Gly residues" evidence="1">
    <location>
        <begin position="71"/>
        <end position="88"/>
    </location>
</feature>
<dbReference type="EMBL" id="JAVXUO010001709">
    <property type="protein sequence ID" value="KAK2979827.1"/>
    <property type="molecule type" value="Genomic_DNA"/>
</dbReference>
<dbReference type="InterPro" id="IPR034590">
    <property type="entry name" value="POLYCHOME/GIG1"/>
</dbReference>
<keyword evidence="3" id="KW-1185">Reference proteome</keyword>